<sequence>LNGARFAPCFTDTIAICANQIACRYFCITANSVQANFALQSTASLDEPTQRRRDSSSQTWPSYVYSKGQEQCI</sequence>
<feature type="region of interest" description="Disordered" evidence="1">
    <location>
        <begin position="45"/>
        <end position="73"/>
    </location>
</feature>
<gene>
    <name evidence="3" type="ORF">BD310DRAFT_806695</name>
    <name evidence="2" type="ORF">BD311DRAFT_656413</name>
</gene>
<name>A0A4Q9MUH6_9APHY</name>
<proteinExistence type="predicted"/>
<dbReference type="AlphaFoldDB" id="A0A4Q9MUH6"/>
<keyword evidence="4" id="KW-1185">Reference proteome</keyword>
<protein>
    <submittedName>
        <fullName evidence="2">Uncharacterized protein</fullName>
    </submittedName>
</protein>
<dbReference type="EMBL" id="ML143398">
    <property type="protein sequence ID" value="TBU31594.1"/>
    <property type="molecule type" value="Genomic_DNA"/>
</dbReference>
<dbReference type="EMBL" id="ML145086">
    <property type="protein sequence ID" value="TBU64444.1"/>
    <property type="molecule type" value="Genomic_DNA"/>
</dbReference>
<dbReference type="Proteomes" id="UP000292957">
    <property type="component" value="Unassembled WGS sequence"/>
</dbReference>
<accession>A0A4Q9MUH6</accession>
<dbReference type="Proteomes" id="UP000292082">
    <property type="component" value="Unassembled WGS sequence"/>
</dbReference>
<feature type="non-terminal residue" evidence="2">
    <location>
        <position position="1"/>
    </location>
</feature>
<reference evidence="2 4" key="1">
    <citation type="submission" date="2019-01" db="EMBL/GenBank/DDBJ databases">
        <title>Draft genome sequences of three monokaryotic isolates of the white-rot basidiomycete fungus Dichomitus squalens.</title>
        <authorList>
            <consortium name="DOE Joint Genome Institute"/>
            <person name="Lopez S.C."/>
            <person name="Andreopoulos B."/>
            <person name="Pangilinan J."/>
            <person name="Lipzen A."/>
            <person name="Riley R."/>
            <person name="Ahrendt S."/>
            <person name="Ng V."/>
            <person name="Barry K."/>
            <person name="Daum C."/>
            <person name="Grigoriev I.V."/>
            <person name="Hilden K.S."/>
            <person name="Makela M.R."/>
            <person name="de Vries R.P."/>
        </authorList>
    </citation>
    <scope>NUCLEOTIDE SEQUENCE [LARGE SCALE GENOMIC DNA]</scope>
    <source>
        <strain evidence="3 4">CBS 464.89</strain>
        <strain evidence="2">OM18370.1</strain>
    </source>
</reference>
<evidence type="ECO:0000313" key="2">
    <source>
        <dbReference type="EMBL" id="TBU31594.1"/>
    </source>
</evidence>
<organism evidence="2">
    <name type="scientific">Dichomitus squalens</name>
    <dbReference type="NCBI Taxonomy" id="114155"/>
    <lineage>
        <taxon>Eukaryota</taxon>
        <taxon>Fungi</taxon>
        <taxon>Dikarya</taxon>
        <taxon>Basidiomycota</taxon>
        <taxon>Agaricomycotina</taxon>
        <taxon>Agaricomycetes</taxon>
        <taxon>Polyporales</taxon>
        <taxon>Polyporaceae</taxon>
        <taxon>Dichomitus</taxon>
    </lineage>
</organism>
<evidence type="ECO:0000256" key="1">
    <source>
        <dbReference type="SAM" id="MobiDB-lite"/>
    </source>
</evidence>
<evidence type="ECO:0000313" key="4">
    <source>
        <dbReference type="Proteomes" id="UP000292082"/>
    </source>
</evidence>
<evidence type="ECO:0000313" key="3">
    <source>
        <dbReference type="EMBL" id="TBU64444.1"/>
    </source>
</evidence>